<dbReference type="Proteomes" id="UP000198555">
    <property type="component" value="Unassembled WGS sequence"/>
</dbReference>
<dbReference type="STRING" id="420404.SAMN05421793_10312"/>
<evidence type="ECO:0000313" key="1">
    <source>
        <dbReference type="EMBL" id="ROI11951.1"/>
    </source>
</evidence>
<sequence length="555" mass="63636">MANSRARETTEAIERLYVSMRHLFYRGFFKPSGVSGESLRKLLMVINPEIYGSMSIPNKIELDGLLYVLDRLPEGIEECSFIHLTSDEGFDKGSFEPIVPKKRRRNCYRIDEHQMNIEVLLGRSEIYDILTHLTFLYLEADKIRNIGFDLENEGRAKRTWNIIEEVAKGEKKYSRKEKEVALIHLSSFLGRTFDETLNAYNNFGDDKNPDRLFKIIYWLGQISLEDWKENREREIYFSAILQERVGHHLFGERWANKIKKVLVENDLHMRPLHIISANMHSVKNMVFANDALNKKGTKEVDYKLFADISNKKELQTKVLEYAEKQGMIYIDDNSGSNIDVQIIDLAKTELKNTVFADQKFKGDDVILVFDYAFGEQAFEVMDELLRPYEVKGEVYMMKVKSVSIMGKAGILTGGKGDIMIPTSHIFEGTADNYVFENALKATDFVDDEIKSFEGPMITVLGTSLQNKDILSYFMTTSWKAIGLEMEGAHYQKAIQVASKIRHHISPDLFVMYAYYASDNPLETGSTLSSGGLGLTGVKPTYMITHKIIEKILEKK</sequence>
<protein>
    <submittedName>
        <fullName evidence="2">Uncharacterized protein</fullName>
    </submittedName>
</protein>
<accession>A0A1H6I372</accession>
<organism evidence="2 3">
    <name type="scientific">Epilithonimonas hominis</name>
    <dbReference type="NCBI Taxonomy" id="420404"/>
    <lineage>
        <taxon>Bacteria</taxon>
        <taxon>Pseudomonadati</taxon>
        <taxon>Bacteroidota</taxon>
        <taxon>Flavobacteriia</taxon>
        <taxon>Flavobacteriales</taxon>
        <taxon>Weeksellaceae</taxon>
        <taxon>Chryseobacterium group</taxon>
        <taxon>Epilithonimonas</taxon>
    </lineage>
</organism>
<dbReference type="Pfam" id="PF21850">
    <property type="entry name" value="DUF6909"/>
    <property type="match status" value="2"/>
</dbReference>
<gene>
    <name evidence="1" type="ORF">EGH73_12570</name>
    <name evidence="2" type="ORF">SAMN05421793_10312</name>
</gene>
<proteinExistence type="predicted"/>
<name>A0A1H6I372_9FLAO</name>
<dbReference type="Proteomes" id="UP000267623">
    <property type="component" value="Unassembled WGS sequence"/>
</dbReference>
<dbReference type="EMBL" id="RJTU01000079">
    <property type="protein sequence ID" value="ROI11951.1"/>
    <property type="molecule type" value="Genomic_DNA"/>
</dbReference>
<reference evidence="1" key="4">
    <citation type="submission" date="2018-11" db="EMBL/GenBank/DDBJ databases">
        <title>Proposal to divide the Flavobacteriaceae and reorganize its genera based on Amino Acid Identity values calculated from whole genome sequences.</title>
        <authorList>
            <person name="Nicholson A.C."/>
            <person name="Gulvik C.A."/>
            <person name="Whitney A.M."/>
            <person name="Humrighouse B.W."/>
            <person name="Bell M."/>
            <person name="Holmes B."/>
            <person name="Steigerwalt A."/>
            <person name="Villarma A."/>
            <person name="Sheth M."/>
            <person name="Batra D."/>
            <person name="Pryor J."/>
            <person name="Bernardet J.-F."/>
            <person name="Hugo C."/>
            <person name="Kampfer P."/>
            <person name="Newman J."/>
            <person name="Mcquiston J.R."/>
        </authorList>
    </citation>
    <scope>NUCLEOTIDE SEQUENCE</scope>
    <source>
        <strain evidence="1">DSM 22165</strain>
    </source>
</reference>
<evidence type="ECO:0000313" key="4">
    <source>
        <dbReference type="Proteomes" id="UP000267623"/>
    </source>
</evidence>
<dbReference type="RefSeq" id="WP_089768003.1">
    <property type="nucleotide sequence ID" value="NZ_DALZAR010000009.1"/>
</dbReference>
<reference evidence="2" key="1">
    <citation type="submission" date="2016-10" db="EMBL/GenBank/DDBJ databases">
        <authorList>
            <person name="de Groot N.N."/>
        </authorList>
    </citation>
    <scope>NUCLEOTIDE SEQUENCE [LARGE SCALE GENOMIC DNA]</scope>
    <source>
        <strain evidence="2">DSM 19326</strain>
    </source>
</reference>
<evidence type="ECO:0000313" key="3">
    <source>
        <dbReference type="Proteomes" id="UP000198555"/>
    </source>
</evidence>
<dbReference type="InterPro" id="IPR054204">
    <property type="entry name" value="DUF6909"/>
</dbReference>
<reference evidence="4" key="3">
    <citation type="submission" date="2018-11" db="EMBL/GenBank/DDBJ databases">
        <title>Proposal to divide the Flavobacteriaceae and reorganize its genera based on Amino Acid Identity values calculated from whole genome sequences.</title>
        <authorList>
            <person name="Nicholson A.C."/>
            <person name="Gulvik C.A."/>
            <person name="Whitney A.M."/>
            <person name="Humrighouse B.W."/>
            <person name="Bell M."/>
            <person name="Holmes B."/>
            <person name="Steigerwalt A."/>
            <person name="Villarma A."/>
            <person name="Sheth M."/>
            <person name="Batra D."/>
            <person name="Pryor J."/>
            <person name="Bernardet J.-F."/>
            <person name="Hugo C."/>
            <person name="Kampfer P."/>
            <person name="Newman J."/>
            <person name="Mcquiston J."/>
        </authorList>
    </citation>
    <scope>NUCLEOTIDE SEQUENCE [LARGE SCALE GENOMIC DNA]</scope>
    <source>
        <strain evidence="4">DSM 22165</strain>
    </source>
</reference>
<evidence type="ECO:0000313" key="2">
    <source>
        <dbReference type="EMBL" id="SEH41024.1"/>
    </source>
</evidence>
<reference evidence="3" key="2">
    <citation type="submission" date="2016-10" db="EMBL/GenBank/DDBJ databases">
        <authorList>
            <person name="Varghese N."/>
            <person name="Submissions S."/>
        </authorList>
    </citation>
    <scope>NUCLEOTIDE SEQUENCE [LARGE SCALE GENOMIC DNA]</scope>
    <source>
        <strain evidence="3">DSM 19326</strain>
    </source>
</reference>
<keyword evidence="3" id="KW-1185">Reference proteome</keyword>
<dbReference type="EMBL" id="FNWX01000003">
    <property type="protein sequence ID" value="SEH41024.1"/>
    <property type="molecule type" value="Genomic_DNA"/>
</dbReference>
<dbReference type="AlphaFoldDB" id="A0A1H6I372"/>